<evidence type="ECO:0000313" key="2">
    <source>
        <dbReference type="EMBL" id="EGV60257.1"/>
    </source>
</evidence>
<proteinExistence type="predicted"/>
<organism evidence="3">
    <name type="scientific">Candida tenuis (strain ATCC 10573 / BCRC 21748 / CBS 615 / JCM 9827 / NBRC 10315 / NRRL Y-1498 / VKM Y-70)</name>
    <name type="common">Yeast</name>
    <name type="synonym">Yamadazyma tenuis</name>
    <dbReference type="NCBI Taxonomy" id="590646"/>
    <lineage>
        <taxon>Eukaryota</taxon>
        <taxon>Fungi</taxon>
        <taxon>Dikarya</taxon>
        <taxon>Ascomycota</taxon>
        <taxon>Saccharomycotina</taxon>
        <taxon>Pichiomycetes</taxon>
        <taxon>Debaryomycetaceae</taxon>
        <taxon>Yamadazyma</taxon>
    </lineage>
</organism>
<accession>G3BD72</accession>
<feature type="region of interest" description="Disordered" evidence="1">
    <location>
        <begin position="1"/>
        <end position="73"/>
    </location>
</feature>
<protein>
    <submittedName>
        <fullName evidence="2">Uncharacterized protein</fullName>
    </submittedName>
</protein>
<dbReference type="AlphaFoldDB" id="G3BD72"/>
<sequence length="73" mass="8013">MDPIPTPVTPKDARPPKTVAAGKGTRAMDHESKRVEGNQTASEDHCHQRMRLPGADTHIRERLGMAPTSRSDL</sequence>
<dbReference type="HOGENOM" id="CLU_2704576_0_0_1"/>
<reference evidence="2 3" key="1">
    <citation type="journal article" date="2011" name="Proc. Natl. Acad. Sci. U.S.A.">
        <title>Comparative genomics of xylose-fermenting fungi for enhanced biofuel production.</title>
        <authorList>
            <person name="Wohlbach D.J."/>
            <person name="Kuo A."/>
            <person name="Sato T.K."/>
            <person name="Potts K.M."/>
            <person name="Salamov A.A."/>
            <person name="LaButti K.M."/>
            <person name="Sun H."/>
            <person name="Clum A."/>
            <person name="Pangilinan J.L."/>
            <person name="Lindquist E.A."/>
            <person name="Lucas S."/>
            <person name="Lapidus A."/>
            <person name="Jin M."/>
            <person name="Gunawan C."/>
            <person name="Balan V."/>
            <person name="Dale B.E."/>
            <person name="Jeffries T.W."/>
            <person name="Zinkel R."/>
            <person name="Barry K.W."/>
            <person name="Grigoriev I.V."/>
            <person name="Gasch A.P."/>
        </authorList>
    </citation>
    <scope>NUCLEOTIDE SEQUENCE [LARGE SCALE GENOMIC DNA]</scope>
    <source>
        <strain evidence="3">ATCC 10573 / BCRC 21748 / CBS 615 / JCM 9827 / NBRC 10315 / NRRL Y-1498 / VKM Y-70</strain>
    </source>
</reference>
<keyword evidence="3" id="KW-1185">Reference proteome</keyword>
<dbReference type="Proteomes" id="UP000000707">
    <property type="component" value="Unassembled WGS sequence"/>
</dbReference>
<evidence type="ECO:0000256" key="1">
    <source>
        <dbReference type="SAM" id="MobiDB-lite"/>
    </source>
</evidence>
<feature type="compositionally biased region" description="Basic and acidic residues" evidence="1">
    <location>
        <begin position="26"/>
        <end position="47"/>
    </location>
</feature>
<evidence type="ECO:0000313" key="3">
    <source>
        <dbReference type="Proteomes" id="UP000000707"/>
    </source>
</evidence>
<dbReference type="EMBL" id="GL996528">
    <property type="protein sequence ID" value="EGV60257.1"/>
    <property type="molecule type" value="Genomic_DNA"/>
</dbReference>
<name>G3BD72_CANTC</name>
<gene>
    <name evidence="2" type="ORF">CANTEDRAFT_116316</name>
</gene>